<organism evidence="5 6">
    <name type="scientific">Racocetra fulgida</name>
    <dbReference type="NCBI Taxonomy" id="60492"/>
    <lineage>
        <taxon>Eukaryota</taxon>
        <taxon>Fungi</taxon>
        <taxon>Fungi incertae sedis</taxon>
        <taxon>Mucoromycota</taxon>
        <taxon>Glomeromycotina</taxon>
        <taxon>Glomeromycetes</taxon>
        <taxon>Diversisporales</taxon>
        <taxon>Gigasporaceae</taxon>
        <taxon>Racocetra</taxon>
    </lineage>
</organism>
<sequence length="46" mass="5232">VMLDGTKNSSFLLILDAKSFKEIARAEMELGKIVPYGFHGLWNDLY</sequence>
<evidence type="ECO:0000256" key="1">
    <source>
        <dbReference type="ARBA" id="ARBA00006787"/>
    </source>
</evidence>
<dbReference type="InterPro" id="IPR004294">
    <property type="entry name" value="Carotenoid_Oase"/>
</dbReference>
<keyword evidence="6" id="KW-1185">Reference proteome</keyword>
<comment type="caution">
    <text evidence="5">The sequence shown here is derived from an EMBL/GenBank/DDBJ whole genome shotgun (WGS) entry which is preliminary data.</text>
</comment>
<protein>
    <submittedName>
        <fullName evidence="5">14898_t:CDS:1</fullName>
    </submittedName>
</protein>
<dbReference type="OrthoDB" id="407010at2759"/>
<evidence type="ECO:0000313" key="5">
    <source>
        <dbReference type="EMBL" id="CAG8801926.1"/>
    </source>
</evidence>
<dbReference type="AlphaFoldDB" id="A0A9N9P917"/>
<name>A0A9N9P917_9GLOM</name>
<evidence type="ECO:0000256" key="4">
    <source>
        <dbReference type="PIRSR" id="PIRSR604294-1"/>
    </source>
</evidence>
<proteinExistence type="inferred from homology"/>
<gene>
    <name evidence="5" type="ORF">RFULGI_LOCUS17826</name>
</gene>
<dbReference type="EMBL" id="CAJVPZ010073001">
    <property type="protein sequence ID" value="CAG8801926.1"/>
    <property type="molecule type" value="Genomic_DNA"/>
</dbReference>
<dbReference type="Proteomes" id="UP000789396">
    <property type="component" value="Unassembled WGS sequence"/>
</dbReference>
<keyword evidence="3 4" id="KW-0408">Iron</keyword>
<evidence type="ECO:0000256" key="2">
    <source>
        <dbReference type="ARBA" id="ARBA00022723"/>
    </source>
</evidence>
<comment type="cofactor">
    <cofactor evidence="4">
        <name>Fe(2+)</name>
        <dbReference type="ChEBI" id="CHEBI:29033"/>
    </cofactor>
    <text evidence="4">Binds 1 Fe(2+) ion per subunit.</text>
</comment>
<comment type="similarity">
    <text evidence="1">Belongs to the carotenoid oxygenase family.</text>
</comment>
<feature type="non-terminal residue" evidence="5">
    <location>
        <position position="1"/>
    </location>
</feature>
<dbReference type="Pfam" id="PF03055">
    <property type="entry name" value="RPE65"/>
    <property type="match status" value="1"/>
</dbReference>
<accession>A0A9N9P917</accession>
<evidence type="ECO:0000313" key="6">
    <source>
        <dbReference type="Proteomes" id="UP000789396"/>
    </source>
</evidence>
<evidence type="ECO:0000256" key="3">
    <source>
        <dbReference type="ARBA" id="ARBA00023004"/>
    </source>
</evidence>
<reference evidence="5" key="1">
    <citation type="submission" date="2021-06" db="EMBL/GenBank/DDBJ databases">
        <authorList>
            <person name="Kallberg Y."/>
            <person name="Tangrot J."/>
            <person name="Rosling A."/>
        </authorList>
    </citation>
    <scope>NUCLEOTIDE SEQUENCE</scope>
    <source>
        <strain evidence="5">IN212</strain>
    </source>
</reference>
<feature type="binding site" evidence="4">
    <location>
        <position position="39"/>
    </location>
    <ligand>
        <name>Fe cation</name>
        <dbReference type="ChEBI" id="CHEBI:24875"/>
        <note>catalytic</note>
    </ligand>
</feature>
<dbReference type="GO" id="GO:0016702">
    <property type="term" value="F:oxidoreductase activity, acting on single donors with incorporation of molecular oxygen, incorporation of two atoms of oxygen"/>
    <property type="evidence" value="ECO:0007669"/>
    <property type="project" value="InterPro"/>
</dbReference>
<dbReference type="GO" id="GO:0046872">
    <property type="term" value="F:metal ion binding"/>
    <property type="evidence" value="ECO:0007669"/>
    <property type="project" value="UniProtKB-KW"/>
</dbReference>
<keyword evidence="2 4" id="KW-0479">Metal-binding</keyword>